<organism evidence="3">
    <name type="scientific">Echinostoma caproni</name>
    <dbReference type="NCBI Taxonomy" id="27848"/>
    <lineage>
        <taxon>Eukaryota</taxon>
        <taxon>Metazoa</taxon>
        <taxon>Spiralia</taxon>
        <taxon>Lophotrochozoa</taxon>
        <taxon>Platyhelminthes</taxon>
        <taxon>Trematoda</taxon>
        <taxon>Digenea</taxon>
        <taxon>Plagiorchiida</taxon>
        <taxon>Echinostomata</taxon>
        <taxon>Echinostomatoidea</taxon>
        <taxon>Echinostomatidae</taxon>
        <taxon>Echinostoma</taxon>
    </lineage>
</organism>
<gene>
    <name evidence="1" type="ORF">ECPE_LOCUS16483</name>
</gene>
<protein>
    <submittedName>
        <fullName evidence="3">Ras-associating domain-containing protein</fullName>
    </submittedName>
</protein>
<evidence type="ECO:0000313" key="2">
    <source>
        <dbReference type="Proteomes" id="UP000272942"/>
    </source>
</evidence>
<dbReference type="Proteomes" id="UP000272942">
    <property type="component" value="Unassembled WGS sequence"/>
</dbReference>
<evidence type="ECO:0000313" key="1">
    <source>
        <dbReference type="EMBL" id="VDP93755.1"/>
    </source>
</evidence>
<keyword evidence="2" id="KW-1185">Reference proteome</keyword>
<reference evidence="3" key="1">
    <citation type="submission" date="2016-06" db="UniProtKB">
        <authorList>
            <consortium name="WormBaseParasite"/>
        </authorList>
    </citation>
    <scope>IDENTIFICATION</scope>
</reference>
<accession>A0A183BB98</accession>
<dbReference type="EMBL" id="UZAN01064558">
    <property type="protein sequence ID" value="VDP93755.1"/>
    <property type="molecule type" value="Genomic_DNA"/>
</dbReference>
<proteinExistence type="predicted"/>
<sequence>MYPRLARTRTHSHTHTHTHCWTPHWHQQHATIAELHNYRNQQTQMTEYVDSHRAAVESVCELGRQLVRVRVPGMERIELKVYAVNQRFVNLCAADRDRRRLIHEWITLRDMLQEMELVRCFNTLSYAIPS</sequence>
<evidence type="ECO:0000313" key="3">
    <source>
        <dbReference type="WBParaSite" id="ECPE_0001652601-mRNA-1"/>
    </source>
</evidence>
<dbReference type="AlphaFoldDB" id="A0A183BB98"/>
<reference evidence="1 2" key="2">
    <citation type="submission" date="2018-11" db="EMBL/GenBank/DDBJ databases">
        <authorList>
            <consortium name="Pathogen Informatics"/>
        </authorList>
    </citation>
    <scope>NUCLEOTIDE SEQUENCE [LARGE SCALE GENOMIC DNA]</scope>
    <source>
        <strain evidence="1 2">Egypt</strain>
    </source>
</reference>
<dbReference type="WBParaSite" id="ECPE_0001652601-mRNA-1">
    <property type="protein sequence ID" value="ECPE_0001652601-mRNA-1"/>
    <property type="gene ID" value="ECPE_0001652601"/>
</dbReference>
<name>A0A183BB98_9TREM</name>
<dbReference type="Gene3D" id="1.20.58.60">
    <property type="match status" value="1"/>
</dbReference>
<dbReference type="SUPFAM" id="SSF46966">
    <property type="entry name" value="Spectrin repeat"/>
    <property type="match status" value="1"/>
</dbReference>